<sequence length="223" mass="24906">MAKKSSFLDVVKGITQKKGKGGKGKKDKEVEKYEKILQTAPDDRNALNALGDLYAKRGESEKACQYYLQVGALYAKDGFTLKSIAVYKKAQRAKPDLITTYLELADLYVQKGLIGEAKTNYMKAAEMQAASGAKHESLDTYRKIADLDPTNIKIRSKLAAMYENEDFIEDAAGIYVDIGTVIAQQTPEDAKPYFQRARTLQPENEHILSRIGYTYAEVDLTQD</sequence>
<evidence type="ECO:0000313" key="1">
    <source>
        <dbReference type="EMBL" id="MBD3327118.1"/>
    </source>
</evidence>
<feature type="non-terminal residue" evidence="1">
    <location>
        <position position="223"/>
    </location>
</feature>
<dbReference type="EMBL" id="WJJP01000689">
    <property type="protein sequence ID" value="MBD3327118.1"/>
    <property type="molecule type" value="Genomic_DNA"/>
</dbReference>
<dbReference type="Proteomes" id="UP000649604">
    <property type="component" value="Unassembled WGS sequence"/>
</dbReference>
<protein>
    <recommendedName>
        <fullName evidence="3">Tetratricopeptide repeat protein</fullName>
    </recommendedName>
</protein>
<dbReference type="AlphaFoldDB" id="A0A9D5Q855"/>
<dbReference type="Pfam" id="PF13181">
    <property type="entry name" value="TPR_8"/>
    <property type="match status" value="2"/>
</dbReference>
<dbReference type="Gene3D" id="1.25.40.10">
    <property type="entry name" value="Tetratricopeptide repeat domain"/>
    <property type="match status" value="3"/>
</dbReference>
<gene>
    <name evidence="1" type="ORF">GF339_21200</name>
</gene>
<evidence type="ECO:0008006" key="3">
    <source>
        <dbReference type="Google" id="ProtNLM"/>
    </source>
</evidence>
<organism evidence="1 2">
    <name type="scientific">candidate division KSB3 bacterium</name>
    <dbReference type="NCBI Taxonomy" id="2044937"/>
    <lineage>
        <taxon>Bacteria</taxon>
        <taxon>candidate division KSB3</taxon>
    </lineage>
</organism>
<dbReference type="InterPro" id="IPR011990">
    <property type="entry name" value="TPR-like_helical_dom_sf"/>
</dbReference>
<name>A0A9D5Q855_9BACT</name>
<evidence type="ECO:0000313" key="2">
    <source>
        <dbReference type="Proteomes" id="UP000649604"/>
    </source>
</evidence>
<dbReference type="InterPro" id="IPR019734">
    <property type="entry name" value="TPR_rpt"/>
</dbReference>
<accession>A0A9D5Q855</accession>
<proteinExistence type="predicted"/>
<dbReference type="SUPFAM" id="SSF48452">
    <property type="entry name" value="TPR-like"/>
    <property type="match status" value="1"/>
</dbReference>
<reference evidence="1" key="1">
    <citation type="submission" date="2019-11" db="EMBL/GenBank/DDBJ databases">
        <title>Microbial mats filling the niche in hypersaline microbial mats.</title>
        <authorList>
            <person name="Wong H.L."/>
            <person name="Macleod F.I."/>
            <person name="White R.A. III"/>
            <person name="Burns B.P."/>
        </authorList>
    </citation>
    <scope>NUCLEOTIDE SEQUENCE</scope>
    <source>
        <strain evidence="1">Rbin_158</strain>
    </source>
</reference>
<comment type="caution">
    <text evidence="1">The sequence shown here is derived from an EMBL/GenBank/DDBJ whole genome shotgun (WGS) entry which is preliminary data.</text>
</comment>